<evidence type="ECO:0000256" key="4">
    <source>
        <dbReference type="ARBA" id="ARBA00022989"/>
    </source>
</evidence>
<evidence type="ECO:0000256" key="1">
    <source>
        <dbReference type="ARBA" id="ARBA00004166"/>
    </source>
</evidence>
<feature type="domain" description="Palmitoyltransferase DHHC" evidence="11">
    <location>
        <begin position="143"/>
        <end position="208"/>
    </location>
</feature>
<dbReference type="GO" id="GO:0019706">
    <property type="term" value="F:protein-cysteine S-palmitoyltransferase activity"/>
    <property type="evidence" value="ECO:0007669"/>
    <property type="project" value="UniProtKB-EC"/>
</dbReference>
<keyword evidence="4 10" id="KW-1133">Transmembrane helix</keyword>
<dbReference type="OrthoDB" id="430659at2759"/>
<keyword evidence="8" id="KW-0449">Lipoprotein</keyword>
<dbReference type="InterPro" id="IPR039859">
    <property type="entry name" value="PFA4/ZDH16/20/ERF2-like"/>
</dbReference>
<evidence type="ECO:0000259" key="11">
    <source>
        <dbReference type="Pfam" id="PF01529"/>
    </source>
</evidence>
<dbReference type="Pfam" id="PF01529">
    <property type="entry name" value="DHHC"/>
    <property type="match status" value="1"/>
</dbReference>
<evidence type="ECO:0000256" key="7">
    <source>
        <dbReference type="ARBA" id="ARBA00023139"/>
    </source>
</evidence>
<dbReference type="InterPro" id="IPR001594">
    <property type="entry name" value="Palmitoyltrfase_DHHC"/>
</dbReference>
<keyword evidence="9 10" id="KW-0012">Acyltransferase</keyword>
<evidence type="ECO:0000313" key="13">
    <source>
        <dbReference type="Proteomes" id="UP000245119"/>
    </source>
</evidence>
<dbReference type="Proteomes" id="UP000245119">
    <property type="component" value="Linkage Group LG7"/>
</dbReference>
<evidence type="ECO:0000256" key="6">
    <source>
        <dbReference type="ARBA" id="ARBA00023136"/>
    </source>
</evidence>
<dbReference type="EC" id="2.3.1.225" evidence="10"/>
<feature type="transmembrane region" description="Helical" evidence="10">
    <location>
        <begin position="188"/>
        <end position="210"/>
    </location>
</feature>
<keyword evidence="13" id="KW-1185">Reference proteome</keyword>
<evidence type="ECO:0000256" key="10">
    <source>
        <dbReference type="RuleBase" id="RU079119"/>
    </source>
</evidence>
<dbReference type="PANTHER" id="PTHR22883">
    <property type="entry name" value="ZINC FINGER DHHC DOMAIN CONTAINING PROTEIN"/>
    <property type="match status" value="1"/>
</dbReference>
<evidence type="ECO:0000256" key="5">
    <source>
        <dbReference type="ARBA" id="ARBA00023034"/>
    </source>
</evidence>
<comment type="similarity">
    <text evidence="10">Belongs to the DHHC palmitoyltransferase family.</text>
</comment>
<organism evidence="12 13">
    <name type="scientific">Pomacea canaliculata</name>
    <name type="common">Golden apple snail</name>
    <dbReference type="NCBI Taxonomy" id="400727"/>
    <lineage>
        <taxon>Eukaryota</taxon>
        <taxon>Metazoa</taxon>
        <taxon>Spiralia</taxon>
        <taxon>Lophotrochozoa</taxon>
        <taxon>Mollusca</taxon>
        <taxon>Gastropoda</taxon>
        <taxon>Caenogastropoda</taxon>
        <taxon>Architaenioglossa</taxon>
        <taxon>Ampullarioidea</taxon>
        <taxon>Ampullariidae</taxon>
        <taxon>Pomacea</taxon>
    </lineage>
</organism>
<gene>
    <name evidence="12" type="ORF">C0Q70_12121</name>
</gene>
<evidence type="ECO:0000256" key="9">
    <source>
        <dbReference type="ARBA" id="ARBA00023315"/>
    </source>
</evidence>
<keyword evidence="7" id="KW-0564">Palmitate</keyword>
<dbReference type="GO" id="GO:0006612">
    <property type="term" value="P:protein targeting to membrane"/>
    <property type="evidence" value="ECO:0007669"/>
    <property type="project" value="TreeGrafter"/>
</dbReference>
<protein>
    <recommendedName>
        <fullName evidence="10">Palmitoyltransferase</fullName>
        <ecNumber evidence="10">2.3.1.225</ecNumber>
    </recommendedName>
</protein>
<evidence type="ECO:0000256" key="8">
    <source>
        <dbReference type="ARBA" id="ARBA00023288"/>
    </source>
</evidence>
<dbReference type="STRING" id="400727.A0A2T7P0M4"/>
<dbReference type="PROSITE" id="PS50216">
    <property type="entry name" value="DHHC"/>
    <property type="match status" value="1"/>
</dbReference>
<proteinExistence type="inferred from homology"/>
<keyword evidence="2 10" id="KW-0808">Transferase</keyword>
<comment type="subcellular location">
    <subcellularLocation>
        <location evidence="1">Golgi apparatus</location>
        <location evidence="1">trans-Golgi network membrane</location>
        <topology evidence="1">Multi-pass membrane protein</topology>
    </subcellularLocation>
</comment>
<evidence type="ECO:0000313" key="12">
    <source>
        <dbReference type="EMBL" id="PVD26972.1"/>
    </source>
</evidence>
<dbReference type="AlphaFoldDB" id="A0A2T7P0M4"/>
<dbReference type="PANTHER" id="PTHR22883:SF475">
    <property type="entry name" value="PALMITOYLTRANSFERASE ZDHHC23"/>
    <property type="match status" value="1"/>
</dbReference>
<keyword evidence="3 10" id="KW-0812">Transmembrane</keyword>
<dbReference type="GO" id="GO:0005783">
    <property type="term" value="C:endoplasmic reticulum"/>
    <property type="evidence" value="ECO:0007669"/>
    <property type="project" value="TreeGrafter"/>
</dbReference>
<keyword evidence="5" id="KW-0333">Golgi apparatus</keyword>
<sequence length="216" mass="23955">MTEKSSSQSRGGTGNRLDTLCCCEYENEHGERSHILACCCDCQALDEACDRCVTCRVVPSSTVDQIMNTLADRCRVPSLTGKGAVKVRMDIVTPVVMVPCYEGNQIYDKDSVEISIPTDQSLLDASSVKWVDSRPIRDGKLITWCSSCSFKRPPRAGHCNICDACIAVRDHHCVWIDHCVGANNHRSFLAAMVLFVCVALWLSSHLDFYLHTNHAL</sequence>
<reference evidence="12 13" key="1">
    <citation type="submission" date="2018-04" db="EMBL/GenBank/DDBJ databases">
        <title>The genome of golden apple snail Pomacea canaliculata provides insight into stress tolerance and invasive adaptation.</title>
        <authorList>
            <person name="Liu C."/>
            <person name="Liu B."/>
            <person name="Ren Y."/>
            <person name="Zhang Y."/>
            <person name="Wang H."/>
            <person name="Li S."/>
            <person name="Jiang F."/>
            <person name="Yin L."/>
            <person name="Zhang G."/>
            <person name="Qian W."/>
            <person name="Fan W."/>
        </authorList>
    </citation>
    <scope>NUCLEOTIDE SEQUENCE [LARGE SCALE GENOMIC DNA]</scope>
    <source>
        <strain evidence="12">SZHN2017</strain>
        <tissue evidence="12">Muscle</tissue>
    </source>
</reference>
<comment type="catalytic activity">
    <reaction evidence="10">
        <text>L-cysteinyl-[protein] + hexadecanoyl-CoA = S-hexadecanoyl-L-cysteinyl-[protein] + CoA</text>
        <dbReference type="Rhea" id="RHEA:36683"/>
        <dbReference type="Rhea" id="RHEA-COMP:10131"/>
        <dbReference type="Rhea" id="RHEA-COMP:11032"/>
        <dbReference type="ChEBI" id="CHEBI:29950"/>
        <dbReference type="ChEBI" id="CHEBI:57287"/>
        <dbReference type="ChEBI" id="CHEBI:57379"/>
        <dbReference type="ChEBI" id="CHEBI:74151"/>
        <dbReference type="EC" id="2.3.1.225"/>
    </reaction>
</comment>
<keyword evidence="6 10" id="KW-0472">Membrane</keyword>
<comment type="caution">
    <text evidence="10">Lacks conserved residue(s) required for the propagation of feature annotation.</text>
</comment>
<dbReference type="EMBL" id="PZQS01000007">
    <property type="protein sequence ID" value="PVD26972.1"/>
    <property type="molecule type" value="Genomic_DNA"/>
</dbReference>
<evidence type="ECO:0000256" key="3">
    <source>
        <dbReference type="ARBA" id="ARBA00022692"/>
    </source>
</evidence>
<accession>A0A2T7P0M4</accession>
<comment type="caution">
    <text evidence="12">The sequence shown here is derived from an EMBL/GenBank/DDBJ whole genome shotgun (WGS) entry which is preliminary data.</text>
</comment>
<evidence type="ECO:0000256" key="2">
    <source>
        <dbReference type="ARBA" id="ARBA00022679"/>
    </source>
</evidence>
<comment type="domain">
    <text evidence="10">The DHHC domain is required for palmitoyltransferase activity.</text>
</comment>
<dbReference type="GO" id="GO:0005794">
    <property type="term" value="C:Golgi apparatus"/>
    <property type="evidence" value="ECO:0007669"/>
    <property type="project" value="UniProtKB-SubCell"/>
</dbReference>
<name>A0A2T7P0M4_POMCA</name>